<feature type="compositionally biased region" description="Basic and acidic residues" evidence="2">
    <location>
        <begin position="212"/>
        <end position="225"/>
    </location>
</feature>
<keyword evidence="1" id="KW-0853">WD repeat</keyword>
<keyword evidence="4" id="KW-1185">Reference proteome</keyword>
<dbReference type="EMBL" id="KN881851">
    <property type="protein sequence ID" value="KIY48285.1"/>
    <property type="molecule type" value="Genomic_DNA"/>
</dbReference>
<feature type="compositionally biased region" description="Basic and acidic residues" evidence="2">
    <location>
        <begin position="823"/>
        <end position="836"/>
    </location>
</feature>
<name>A0A0D7AC86_9AGAR</name>
<evidence type="ECO:0000313" key="4">
    <source>
        <dbReference type="Proteomes" id="UP000054144"/>
    </source>
</evidence>
<dbReference type="InterPro" id="IPR036322">
    <property type="entry name" value="WD40_repeat_dom_sf"/>
</dbReference>
<feature type="region of interest" description="Disordered" evidence="2">
    <location>
        <begin position="193"/>
        <end position="348"/>
    </location>
</feature>
<protein>
    <submittedName>
        <fullName evidence="3">Uncharacterized protein</fullName>
    </submittedName>
</protein>
<dbReference type="InterPro" id="IPR001680">
    <property type="entry name" value="WD40_rpt"/>
</dbReference>
<feature type="compositionally biased region" description="Pro residues" evidence="2">
    <location>
        <begin position="805"/>
        <end position="821"/>
    </location>
</feature>
<evidence type="ECO:0000256" key="2">
    <source>
        <dbReference type="SAM" id="MobiDB-lite"/>
    </source>
</evidence>
<dbReference type="SMART" id="SM00320">
    <property type="entry name" value="WD40"/>
    <property type="match status" value="3"/>
</dbReference>
<dbReference type="SUPFAM" id="SSF50978">
    <property type="entry name" value="WD40 repeat-like"/>
    <property type="match status" value="1"/>
</dbReference>
<feature type="region of interest" description="Disordered" evidence="2">
    <location>
        <begin position="560"/>
        <end position="773"/>
    </location>
</feature>
<feature type="region of interest" description="Disordered" evidence="2">
    <location>
        <begin position="792"/>
        <end position="843"/>
    </location>
</feature>
<gene>
    <name evidence="3" type="ORF">FISHEDRAFT_73849</name>
</gene>
<feature type="region of interest" description="Disordered" evidence="2">
    <location>
        <begin position="493"/>
        <end position="532"/>
    </location>
</feature>
<sequence>MGDSLEDPQSSRMFAELLGIQPSTLRIQDHSSATKPHLVLRQVSVPDDSGSGTTVYYGFFAQKPINVKPGREILFCIPASDGSTDQAMMLVAEPKDAAEPDCELDTQDDDSDEILMPRVALRRAWVRDENRGNRDDSQYNLAESAIVLNGVCEVPKHAPVGVSHVSVGVQAERPPSRSIEVQASSRGECAAVQTQVSSESQPRLDAWTEVSPLKEERASVPRDEEPLTPLSILQALSQSPKSESRRSLSPMDIDSSEEDGRPSRHTSSVSVSSATCVSVPPTQEQSCIDEPVEDEVLSDMDMSNSDHEQDSSISVGPPGRHLRVPTEASQTTEEPPAVGDQPEVKKSPPMDTYVLDLLEQCRRVLPGLIPAPPSSTAAASRVASESLSVSELLAGLVSTPVPASAPPSRSVSIPPRTPLANPPSAILGPDPTVLPNASSRALPGPQPPQSGSATPATLAPLPPLASPKQPQAKRKPVVYNPFVSGGFLSSFDSTPSLAHHSKPAIPGGGESAASGHGEHITSASGPGEFAVTSELHTGKVSAADKASSYKAIRGEISSSRGVKLPVVPTSDTDRGHSKLLPSQSIPLSVSAPSSSSSIGSMPSSKWRPVATTAQISVAGSSMAPPPLVSSLPLPPSVPSPRSPPSPLPSRLQPPLQPLSLPVAPVISSSHNGTASRPSIRLTPVLPPRPTDAVSPRKGPSRFSEDKTPQSWPPQDEKEKAKKRGHRGKRNNETARIKSQRFFERKKIEEARGDTNEPVTPPPSFLPPLSGDSYRPDYDFSSAYAAPLPPVSDEYYRLDHGLSQPYDPPPLPPPPPSLPLPPDNHYHPEMRYDEPYEPHLPSMSSDCYRPEYDHREIYAPPPPLSVSGDCYRPEYDPSEPYLDPYFPPVPGESYRPSYDASQYVPSHSEYPPPHDVYYDDDGEPVVLGVKRSRDEDTLPRTPPKRVCHGDSSTRVFRPTFSRTLEGSQRLNRIVISDDGEFIAFACSNKSVHIWANDRKTQLVRLFHKNYVTQVSWEQHHLYVLLADGRTGKWTKVLISRFIPSFTFCRLCDSIPSVQHTHSSFTYRTQDPTKTRWTWSLLFDGATRGESAETLYFATSCNKVALSSPRTGLRIWQQDRGMPFFHPFLFADTTPDRRNPAEEWNLRWHFVDLDVTAVAFFHGGQSMLCGTKSKGLHYFDFCRPSPVRCSPALTARKIVEITVSSDETTPTALVTTSVGSAYLVQCSLAPDIVVQATFSVATSNGCLWAKFSPDGMNVLTRSSDGQILVWDVDGRGMICSLEDEDENDQHRILAVSGPERRGRGGYMVTGTVEDAITWWERSP</sequence>
<feature type="compositionally biased region" description="Basic and acidic residues" evidence="2">
    <location>
        <begin position="729"/>
        <end position="754"/>
    </location>
</feature>
<feature type="compositionally biased region" description="Low complexity" evidence="2">
    <location>
        <begin position="582"/>
        <end position="604"/>
    </location>
</feature>
<feature type="compositionally biased region" description="Polar residues" evidence="2">
    <location>
        <begin position="666"/>
        <end position="676"/>
    </location>
</feature>
<feature type="compositionally biased region" description="Low complexity" evidence="2">
    <location>
        <begin position="265"/>
        <end position="282"/>
    </location>
</feature>
<evidence type="ECO:0000313" key="3">
    <source>
        <dbReference type="EMBL" id="KIY48285.1"/>
    </source>
</evidence>
<dbReference type="Proteomes" id="UP000054144">
    <property type="component" value="Unassembled WGS sequence"/>
</dbReference>
<dbReference type="PROSITE" id="PS50082">
    <property type="entry name" value="WD_REPEATS_2"/>
    <property type="match status" value="1"/>
</dbReference>
<feature type="compositionally biased region" description="Pro residues" evidence="2">
    <location>
        <begin position="623"/>
        <end position="647"/>
    </location>
</feature>
<proteinExistence type="predicted"/>
<feature type="compositionally biased region" description="Low complexity" evidence="2">
    <location>
        <begin position="648"/>
        <end position="661"/>
    </location>
</feature>
<dbReference type="OrthoDB" id="3236053at2759"/>
<accession>A0A0D7AC86</accession>
<dbReference type="InterPro" id="IPR015943">
    <property type="entry name" value="WD40/YVTN_repeat-like_dom_sf"/>
</dbReference>
<feature type="region of interest" description="Disordered" evidence="2">
    <location>
        <begin position="399"/>
        <end position="477"/>
    </location>
</feature>
<feature type="repeat" description="WD" evidence="1">
    <location>
        <begin position="1249"/>
        <end position="1271"/>
    </location>
</feature>
<evidence type="ECO:0000256" key="1">
    <source>
        <dbReference type="PROSITE-ProRule" id="PRU00221"/>
    </source>
</evidence>
<reference evidence="3 4" key="1">
    <citation type="journal article" date="2015" name="Fungal Genet. Biol.">
        <title>Evolution of novel wood decay mechanisms in Agaricales revealed by the genome sequences of Fistulina hepatica and Cylindrobasidium torrendii.</title>
        <authorList>
            <person name="Floudas D."/>
            <person name="Held B.W."/>
            <person name="Riley R."/>
            <person name="Nagy L.G."/>
            <person name="Koehler G."/>
            <person name="Ransdell A.S."/>
            <person name="Younus H."/>
            <person name="Chow J."/>
            <person name="Chiniquy J."/>
            <person name="Lipzen A."/>
            <person name="Tritt A."/>
            <person name="Sun H."/>
            <person name="Haridas S."/>
            <person name="LaButti K."/>
            <person name="Ohm R.A."/>
            <person name="Kues U."/>
            <person name="Blanchette R.A."/>
            <person name="Grigoriev I.V."/>
            <person name="Minto R.E."/>
            <person name="Hibbett D.S."/>
        </authorList>
    </citation>
    <scope>NUCLEOTIDE SEQUENCE [LARGE SCALE GENOMIC DNA]</scope>
    <source>
        <strain evidence="3 4">ATCC 64428</strain>
    </source>
</reference>
<dbReference type="Gene3D" id="2.130.10.10">
    <property type="entry name" value="YVTN repeat-like/Quinoprotein amine dehydrogenase"/>
    <property type="match status" value="1"/>
</dbReference>
<organism evidence="3 4">
    <name type="scientific">Fistulina hepatica ATCC 64428</name>
    <dbReference type="NCBI Taxonomy" id="1128425"/>
    <lineage>
        <taxon>Eukaryota</taxon>
        <taxon>Fungi</taxon>
        <taxon>Dikarya</taxon>
        <taxon>Basidiomycota</taxon>
        <taxon>Agaricomycotina</taxon>
        <taxon>Agaricomycetes</taxon>
        <taxon>Agaricomycetidae</taxon>
        <taxon>Agaricales</taxon>
        <taxon>Fistulinaceae</taxon>
        <taxon>Fistulina</taxon>
    </lineage>
</organism>
<feature type="compositionally biased region" description="Low complexity" evidence="2">
    <location>
        <begin position="399"/>
        <end position="414"/>
    </location>
</feature>